<dbReference type="CDD" id="cd12148">
    <property type="entry name" value="fungal_TF_MHR"/>
    <property type="match status" value="1"/>
</dbReference>
<gene>
    <name evidence="5" type="ORF">A7U60_g7476</name>
</gene>
<dbReference type="PANTHER" id="PTHR31001">
    <property type="entry name" value="UNCHARACTERIZED TRANSCRIPTIONAL REGULATORY PROTEIN"/>
    <property type="match status" value="1"/>
</dbReference>
<dbReference type="OrthoDB" id="424974at2759"/>
<evidence type="ECO:0000259" key="4">
    <source>
        <dbReference type="SMART" id="SM00906"/>
    </source>
</evidence>
<dbReference type="Proteomes" id="UP000757232">
    <property type="component" value="Unassembled WGS sequence"/>
</dbReference>
<feature type="domain" description="Xylanolytic transcriptional activator regulatory" evidence="4">
    <location>
        <begin position="336"/>
        <end position="409"/>
    </location>
</feature>
<dbReference type="InterPro" id="IPR050613">
    <property type="entry name" value="Sec_Metabolite_Reg"/>
</dbReference>
<dbReference type="GO" id="GO:0003677">
    <property type="term" value="F:DNA binding"/>
    <property type="evidence" value="ECO:0007669"/>
    <property type="project" value="InterPro"/>
</dbReference>
<evidence type="ECO:0000256" key="2">
    <source>
        <dbReference type="ARBA" id="ARBA00023242"/>
    </source>
</evidence>
<keyword evidence="6" id="KW-1185">Reference proteome</keyword>
<proteinExistence type="predicted"/>
<dbReference type="PANTHER" id="PTHR31001:SF56">
    <property type="entry name" value="ZN(2)-C6 FUNGAL-TYPE DOMAIN-CONTAINING PROTEIN"/>
    <property type="match status" value="1"/>
</dbReference>
<dbReference type="GO" id="GO:0005634">
    <property type="term" value="C:nucleus"/>
    <property type="evidence" value="ECO:0007669"/>
    <property type="project" value="UniProtKB-SubCell"/>
</dbReference>
<protein>
    <recommendedName>
        <fullName evidence="4">Xylanolytic transcriptional activator regulatory domain-containing protein</fullName>
    </recommendedName>
</protein>
<comment type="caution">
    <text evidence="5">The sequence shown here is derived from an EMBL/GenBank/DDBJ whole genome shotgun (WGS) entry which is preliminary data.</text>
</comment>
<evidence type="ECO:0000313" key="5">
    <source>
        <dbReference type="EMBL" id="OCB85467.1"/>
    </source>
</evidence>
<feature type="compositionally biased region" description="Acidic residues" evidence="3">
    <location>
        <begin position="92"/>
        <end position="106"/>
    </location>
</feature>
<accession>A0A9Q5HT17</accession>
<feature type="region of interest" description="Disordered" evidence="3">
    <location>
        <begin position="70"/>
        <end position="106"/>
    </location>
</feature>
<sequence>MCKERLRKHLPRRYAVSFERRFAGGTELGFAAAGTLTATKGNKVLQSQNEALLQSVRRLKSRVRDLEDALAKTQAQISPQPHPLLEGREPSNEPDPEQCKEEEDEVDEASQLVGSLSIGEQGQARFHGQSSASEVPLSLFRFLVFQTKFSLPLIKFLQTLLPNSEDDPLRTLHPHNMYRYGLPQSIIDLINAFPFSIVTPAQEVKAEILSYLPNHNKALAIALLYFEHVNCLYQVLQQDKFVSHLFEVLLGSTQGLTVGEKLHSHQLAVIYLVLAIGSVLSEDVNDRAESEKYYLAACAAMSISPIVKEATGAAVEALFLMVQYFNRIDSPACDRQWLWSGVMFRLAYSIGLQRDPGIWNLNEEETQRRRTLFWELYSWDTFKSILYGRPPSLNISYTDCRFPEDKSNVYNAKGEKEMSFEAYKYRFSAFILTPVVNHIFGVRQQNYQTVLDIDTKLRKLQPPSWLQAPTRGKGEPVDGRAWNADPIKAVQQYTILCYRECTLLYIHRRYFATAIKLNNKDPLRTKYGASVMAACRSACLLLSSLRSLYGAYPCLASRQTFFWSGAFSAIIVLGCLVYNSPGCSISADAMSAIDDGVHLYSLRLFDDDNQPKVKMLAVVRDSVRGMLDHYKRHVQLSRDDFIVRHEGECATMRILEGSSVLINMNLMKTDASASAGQSTSSSSPSVSSGQGSEGSSPASSSEPSEGAHDSQGKSGGGWTGDLNDENADFRMLDFSGVYYTPDPVQLHHAPSYASPSVYLPLETGPEEGTSGNETVQPAQPSKLSGQQEGLAVPQADSGYRAPTTYGEAEPMVVQDAAMPTYSAPGVQYDPSMGAADMYLLNQNGYMAQYDQAGWESFLREMGMPSTNAR</sequence>
<evidence type="ECO:0000256" key="3">
    <source>
        <dbReference type="SAM" id="MobiDB-lite"/>
    </source>
</evidence>
<reference evidence="5" key="1">
    <citation type="submission" date="2016-06" db="EMBL/GenBank/DDBJ databases">
        <title>Draft Genome sequence of the fungus Inonotus baumii.</title>
        <authorList>
            <person name="Zhu H."/>
            <person name="Lin W."/>
        </authorList>
    </citation>
    <scope>NUCLEOTIDE SEQUENCE</scope>
    <source>
        <strain evidence="5">821</strain>
    </source>
</reference>
<comment type="subcellular location">
    <subcellularLocation>
        <location evidence="1">Nucleus</location>
    </subcellularLocation>
</comment>
<dbReference type="GO" id="GO:0006351">
    <property type="term" value="P:DNA-templated transcription"/>
    <property type="evidence" value="ECO:0007669"/>
    <property type="project" value="InterPro"/>
</dbReference>
<evidence type="ECO:0000313" key="6">
    <source>
        <dbReference type="Proteomes" id="UP000757232"/>
    </source>
</evidence>
<name>A0A9Q5HT17_SANBA</name>
<dbReference type="SMART" id="SM00906">
    <property type="entry name" value="Fungal_trans"/>
    <property type="match status" value="1"/>
</dbReference>
<dbReference type="GO" id="GO:0008270">
    <property type="term" value="F:zinc ion binding"/>
    <property type="evidence" value="ECO:0007669"/>
    <property type="project" value="InterPro"/>
</dbReference>
<dbReference type="Pfam" id="PF04082">
    <property type="entry name" value="Fungal_trans"/>
    <property type="match status" value="1"/>
</dbReference>
<feature type="region of interest" description="Disordered" evidence="3">
    <location>
        <begin position="762"/>
        <end position="781"/>
    </location>
</feature>
<dbReference type="InterPro" id="IPR007219">
    <property type="entry name" value="XnlR_reg_dom"/>
</dbReference>
<dbReference type="AlphaFoldDB" id="A0A9Q5HT17"/>
<organism evidence="5 6">
    <name type="scientific">Sanghuangporus baumii</name>
    <name type="common">Phellinus baumii</name>
    <dbReference type="NCBI Taxonomy" id="108892"/>
    <lineage>
        <taxon>Eukaryota</taxon>
        <taxon>Fungi</taxon>
        <taxon>Dikarya</taxon>
        <taxon>Basidiomycota</taxon>
        <taxon>Agaricomycotina</taxon>
        <taxon>Agaricomycetes</taxon>
        <taxon>Hymenochaetales</taxon>
        <taxon>Hymenochaetaceae</taxon>
        <taxon>Sanghuangporus</taxon>
    </lineage>
</organism>
<feature type="region of interest" description="Disordered" evidence="3">
    <location>
        <begin position="673"/>
        <end position="722"/>
    </location>
</feature>
<dbReference type="EMBL" id="LNZH02000209">
    <property type="protein sequence ID" value="OCB85467.1"/>
    <property type="molecule type" value="Genomic_DNA"/>
</dbReference>
<feature type="compositionally biased region" description="Polar residues" evidence="3">
    <location>
        <begin position="769"/>
        <end position="781"/>
    </location>
</feature>
<keyword evidence="2" id="KW-0539">Nucleus</keyword>
<evidence type="ECO:0000256" key="1">
    <source>
        <dbReference type="ARBA" id="ARBA00004123"/>
    </source>
</evidence>
<feature type="compositionally biased region" description="Low complexity" evidence="3">
    <location>
        <begin position="673"/>
        <end position="704"/>
    </location>
</feature>